<comment type="similarity">
    <text evidence="2 5">Belongs to the RecX family.</text>
</comment>
<dbReference type="GO" id="GO:0006282">
    <property type="term" value="P:regulation of DNA repair"/>
    <property type="evidence" value="ECO:0007669"/>
    <property type="project" value="UniProtKB-UniRule"/>
</dbReference>
<feature type="domain" description="RecX second three-helical" evidence="7">
    <location>
        <begin position="113"/>
        <end position="154"/>
    </location>
</feature>
<dbReference type="GO" id="GO:0005737">
    <property type="term" value="C:cytoplasm"/>
    <property type="evidence" value="ECO:0007669"/>
    <property type="project" value="UniProtKB-SubCell"/>
</dbReference>
<dbReference type="Proteomes" id="UP000662200">
    <property type="component" value="Unassembled WGS sequence"/>
</dbReference>
<dbReference type="PANTHER" id="PTHR33602">
    <property type="entry name" value="REGULATORY PROTEIN RECX FAMILY PROTEIN"/>
    <property type="match status" value="1"/>
</dbReference>
<evidence type="ECO:0000259" key="7">
    <source>
        <dbReference type="Pfam" id="PF02631"/>
    </source>
</evidence>
<comment type="function">
    <text evidence="5">Modulates RecA activity.</text>
</comment>
<evidence type="ECO:0000313" key="10">
    <source>
        <dbReference type="Proteomes" id="UP000662200"/>
    </source>
</evidence>
<dbReference type="InterPro" id="IPR053924">
    <property type="entry name" value="RecX_HTH_2nd"/>
</dbReference>
<dbReference type="HAMAP" id="MF_01114">
    <property type="entry name" value="RecX"/>
    <property type="match status" value="1"/>
</dbReference>
<evidence type="ECO:0000256" key="2">
    <source>
        <dbReference type="ARBA" id="ARBA00009695"/>
    </source>
</evidence>
<dbReference type="Pfam" id="PF21982">
    <property type="entry name" value="RecX_HTH1"/>
    <property type="match status" value="1"/>
</dbReference>
<reference evidence="9" key="2">
    <citation type="submission" date="2020-09" db="EMBL/GenBank/DDBJ databases">
        <authorList>
            <person name="Sun Q."/>
            <person name="Ohkuma M."/>
        </authorList>
    </citation>
    <scope>NUCLEOTIDE SEQUENCE</scope>
    <source>
        <strain evidence="9">JCM 3091</strain>
    </source>
</reference>
<accession>A0A8J3BNP7</accession>
<evidence type="ECO:0000256" key="1">
    <source>
        <dbReference type="ARBA" id="ARBA00004496"/>
    </source>
</evidence>
<feature type="domain" description="RecX first three-helical" evidence="8">
    <location>
        <begin position="67"/>
        <end position="105"/>
    </location>
</feature>
<reference evidence="9" key="1">
    <citation type="journal article" date="2014" name="Int. J. Syst. Evol. Microbiol.">
        <title>Complete genome sequence of Corynebacterium casei LMG S-19264T (=DSM 44701T), isolated from a smear-ripened cheese.</title>
        <authorList>
            <consortium name="US DOE Joint Genome Institute (JGI-PGF)"/>
            <person name="Walter F."/>
            <person name="Albersmeier A."/>
            <person name="Kalinowski J."/>
            <person name="Ruckert C."/>
        </authorList>
    </citation>
    <scope>NUCLEOTIDE SEQUENCE</scope>
    <source>
        <strain evidence="9">JCM 3091</strain>
    </source>
</reference>
<dbReference type="Pfam" id="PF02631">
    <property type="entry name" value="RecX_HTH2"/>
    <property type="match status" value="1"/>
</dbReference>
<keyword evidence="10" id="KW-1185">Reference proteome</keyword>
<proteinExistence type="inferred from homology"/>
<comment type="subcellular location">
    <subcellularLocation>
        <location evidence="1 5">Cytoplasm</location>
    </subcellularLocation>
</comment>
<feature type="compositionally biased region" description="Gly residues" evidence="6">
    <location>
        <begin position="43"/>
        <end position="55"/>
    </location>
</feature>
<name>A0A8J3BNP7_9ACTN</name>
<dbReference type="InterPro" id="IPR053926">
    <property type="entry name" value="RecX_HTH_1st"/>
</dbReference>
<dbReference type="Gene3D" id="1.10.10.10">
    <property type="entry name" value="Winged helix-like DNA-binding domain superfamily/Winged helix DNA-binding domain"/>
    <property type="match status" value="2"/>
</dbReference>
<sequence>MTGRARGARRGRGWDAAPPSAAAAPPSDPAPGQDRARGRAAGRAGGSDRAGGGGDRPSLERDPAEFARDICLRQLAARPRTRAELARALRGKGVPDDVAEPILERYAEVGMIDDAAFAQAWVTSRHQGRGLARRALVQELRQRGVSTDDAAEALSGLDTETETTTARALVRRRLRAVARLEYQAAFRRLVSMLARKGYPAGIAVAVVREELAAVADEAGAWDGVEAPDDDAWDPAAG</sequence>
<protein>
    <recommendedName>
        <fullName evidence="3 5">Regulatory protein RecX</fullName>
    </recommendedName>
</protein>
<keyword evidence="4 5" id="KW-0963">Cytoplasm</keyword>
<dbReference type="RefSeq" id="WP_189113986.1">
    <property type="nucleotide sequence ID" value="NZ_BMQC01000006.1"/>
</dbReference>
<organism evidence="9 10">
    <name type="scientific">Pilimelia terevasa</name>
    <dbReference type="NCBI Taxonomy" id="53372"/>
    <lineage>
        <taxon>Bacteria</taxon>
        <taxon>Bacillati</taxon>
        <taxon>Actinomycetota</taxon>
        <taxon>Actinomycetes</taxon>
        <taxon>Micromonosporales</taxon>
        <taxon>Micromonosporaceae</taxon>
        <taxon>Pilimelia</taxon>
    </lineage>
</organism>
<comment type="caution">
    <text evidence="9">The sequence shown here is derived from an EMBL/GenBank/DDBJ whole genome shotgun (WGS) entry which is preliminary data.</text>
</comment>
<dbReference type="InterPro" id="IPR036388">
    <property type="entry name" value="WH-like_DNA-bd_sf"/>
</dbReference>
<dbReference type="InterPro" id="IPR003783">
    <property type="entry name" value="Regulatory_RecX"/>
</dbReference>
<evidence type="ECO:0000256" key="4">
    <source>
        <dbReference type="ARBA" id="ARBA00022490"/>
    </source>
</evidence>
<feature type="compositionally biased region" description="Low complexity" evidence="6">
    <location>
        <begin position="15"/>
        <end position="33"/>
    </location>
</feature>
<evidence type="ECO:0000256" key="3">
    <source>
        <dbReference type="ARBA" id="ARBA00018111"/>
    </source>
</evidence>
<feature type="compositionally biased region" description="Basic residues" evidence="6">
    <location>
        <begin position="1"/>
        <end position="11"/>
    </location>
</feature>
<evidence type="ECO:0000256" key="6">
    <source>
        <dbReference type="SAM" id="MobiDB-lite"/>
    </source>
</evidence>
<gene>
    <name evidence="5" type="primary">recX</name>
    <name evidence="9" type="ORF">GCM10010124_20100</name>
</gene>
<dbReference type="AlphaFoldDB" id="A0A8J3BNP7"/>
<feature type="region of interest" description="Disordered" evidence="6">
    <location>
        <begin position="1"/>
        <end position="62"/>
    </location>
</feature>
<evidence type="ECO:0000313" key="9">
    <source>
        <dbReference type="EMBL" id="GGK27503.1"/>
    </source>
</evidence>
<dbReference type="EMBL" id="BMQC01000006">
    <property type="protein sequence ID" value="GGK27503.1"/>
    <property type="molecule type" value="Genomic_DNA"/>
</dbReference>
<dbReference type="PANTHER" id="PTHR33602:SF1">
    <property type="entry name" value="REGULATORY PROTEIN RECX FAMILY PROTEIN"/>
    <property type="match status" value="1"/>
</dbReference>
<evidence type="ECO:0000256" key="5">
    <source>
        <dbReference type="HAMAP-Rule" id="MF_01114"/>
    </source>
</evidence>
<evidence type="ECO:0000259" key="8">
    <source>
        <dbReference type="Pfam" id="PF21982"/>
    </source>
</evidence>